<protein>
    <submittedName>
        <fullName evidence="2">Uncharacterized protein</fullName>
    </submittedName>
</protein>
<name>A0A4Z0NEW7_9HYPH</name>
<reference evidence="2 3" key="1">
    <citation type="submission" date="2019-04" db="EMBL/GenBank/DDBJ databases">
        <authorList>
            <person name="Feng G."/>
            <person name="Zhu H."/>
        </authorList>
    </citation>
    <scope>NUCLEOTIDE SEQUENCE [LARGE SCALE GENOMIC DNA]</scope>
    <source>
        <strain evidence="2 3">6HR-1</strain>
    </source>
</reference>
<feature type="chain" id="PRO_5021479782" evidence="1">
    <location>
        <begin position="20"/>
        <end position="413"/>
    </location>
</feature>
<feature type="signal peptide" evidence="1">
    <location>
        <begin position="1"/>
        <end position="19"/>
    </location>
</feature>
<dbReference type="RefSeq" id="WP_135419135.1">
    <property type="nucleotide sequence ID" value="NZ_SRLB01000037.1"/>
</dbReference>
<evidence type="ECO:0000313" key="2">
    <source>
        <dbReference type="EMBL" id="TGD94826.1"/>
    </source>
</evidence>
<keyword evidence="3" id="KW-1185">Reference proteome</keyword>
<dbReference type="Proteomes" id="UP000297535">
    <property type="component" value="Unassembled WGS sequence"/>
</dbReference>
<proteinExistence type="predicted"/>
<evidence type="ECO:0000256" key="1">
    <source>
        <dbReference type="SAM" id="SignalP"/>
    </source>
</evidence>
<evidence type="ECO:0000313" key="3">
    <source>
        <dbReference type="Proteomes" id="UP000297535"/>
    </source>
</evidence>
<dbReference type="EMBL" id="SRLB01000037">
    <property type="protein sequence ID" value="TGD94826.1"/>
    <property type="molecule type" value="Genomic_DNA"/>
</dbReference>
<gene>
    <name evidence="2" type="ORF">EU555_30700</name>
</gene>
<dbReference type="OrthoDB" id="7976848at2"/>
<sequence length="413" mass="42828">MRLFLVPLLTLAGLGIAQAEGLTSAGTAAQDLCFASGSSGPRVPCALQGSTWVRTLQDGGTGDVSGMTVTPRGGSAATRLADLAVAPVPFSRLPAVPGYSLLCNTSGASAVPGPCNRFTAQDHTNTPDQAATFSFQRVSTYTGGSSGFENAAVRIINRVSPGNANYEDGLLSIIDNYANTAAQNASGRFTANQWGTSGTWSLANETTDHTKTADPRSPLLGIEQIVAANGTDAHSARVGLDIVIARPHDGPGHAYSGPAATMGVGLRLVRQVADRATANRFGIGLAFGSNFVSTDFDRGIDFRFATFSTGGPAINLAQGQSIAFTANNDRSWRFNNGLMTYDVGGRSVYGLTDSGNIVSAGDSLRLASQRVPASATATCSTGEMSWGTDGSGTSYVYVCVATNRWKRSALTSW</sequence>
<keyword evidence="1" id="KW-0732">Signal</keyword>
<dbReference type="AlphaFoldDB" id="A0A4Z0NEW7"/>
<accession>A0A4Z0NEW7</accession>
<comment type="caution">
    <text evidence="2">The sequence shown here is derived from an EMBL/GenBank/DDBJ whole genome shotgun (WGS) entry which is preliminary data.</text>
</comment>
<organism evidence="2 3">
    <name type="scientific">Methylobacterium nonmethylotrophicum</name>
    <dbReference type="NCBI Taxonomy" id="1141884"/>
    <lineage>
        <taxon>Bacteria</taxon>
        <taxon>Pseudomonadati</taxon>
        <taxon>Pseudomonadota</taxon>
        <taxon>Alphaproteobacteria</taxon>
        <taxon>Hyphomicrobiales</taxon>
        <taxon>Methylobacteriaceae</taxon>
        <taxon>Methylobacterium</taxon>
    </lineage>
</organism>